<protein>
    <recommendedName>
        <fullName evidence="4">DUF4169 family protein</fullName>
    </recommendedName>
</protein>
<dbReference type="EMBL" id="BMZQ01000001">
    <property type="protein sequence ID" value="GHD10785.1"/>
    <property type="molecule type" value="Genomic_DNA"/>
</dbReference>
<evidence type="ECO:0008006" key="4">
    <source>
        <dbReference type="Google" id="ProtNLM"/>
    </source>
</evidence>
<dbReference type="RefSeq" id="WP_189502663.1">
    <property type="nucleotide sequence ID" value="NZ_BMZQ01000001.1"/>
</dbReference>
<name>A0A8J3DVI0_9HYPH</name>
<reference evidence="2" key="2">
    <citation type="submission" date="2020-09" db="EMBL/GenBank/DDBJ databases">
        <authorList>
            <person name="Sun Q."/>
            <person name="Kim S."/>
        </authorList>
    </citation>
    <scope>NUCLEOTIDE SEQUENCE</scope>
    <source>
        <strain evidence="2">KCTC 42249</strain>
    </source>
</reference>
<sequence>MGDIVNLRTVRKQRDRAEDARKADENRARFGRTKAEKQAEAKAAERAETQLDNHRREP</sequence>
<dbReference type="Proteomes" id="UP000630142">
    <property type="component" value="Unassembled WGS sequence"/>
</dbReference>
<dbReference type="InterPro" id="IPR025227">
    <property type="entry name" value="DUF4169"/>
</dbReference>
<accession>A0A8J3DVI0</accession>
<gene>
    <name evidence="2" type="ORF">GCM10016234_13150</name>
</gene>
<evidence type="ECO:0000256" key="1">
    <source>
        <dbReference type="SAM" id="MobiDB-lite"/>
    </source>
</evidence>
<feature type="compositionally biased region" description="Basic and acidic residues" evidence="1">
    <location>
        <begin position="15"/>
        <end position="58"/>
    </location>
</feature>
<organism evidence="2 3">
    <name type="scientific">Tianweitania populi</name>
    <dbReference type="NCBI Taxonomy" id="1607949"/>
    <lineage>
        <taxon>Bacteria</taxon>
        <taxon>Pseudomonadati</taxon>
        <taxon>Pseudomonadota</taxon>
        <taxon>Alphaproteobacteria</taxon>
        <taxon>Hyphomicrobiales</taxon>
        <taxon>Phyllobacteriaceae</taxon>
        <taxon>Tianweitania</taxon>
    </lineage>
</organism>
<feature type="region of interest" description="Disordered" evidence="1">
    <location>
        <begin position="1"/>
        <end position="58"/>
    </location>
</feature>
<evidence type="ECO:0000313" key="3">
    <source>
        <dbReference type="Proteomes" id="UP000630142"/>
    </source>
</evidence>
<proteinExistence type="predicted"/>
<comment type="caution">
    <text evidence="2">The sequence shown here is derived from an EMBL/GenBank/DDBJ whole genome shotgun (WGS) entry which is preliminary data.</text>
</comment>
<evidence type="ECO:0000313" key="2">
    <source>
        <dbReference type="EMBL" id="GHD10785.1"/>
    </source>
</evidence>
<keyword evidence="3" id="KW-1185">Reference proteome</keyword>
<reference evidence="2" key="1">
    <citation type="journal article" date="2014" name="Int. J. Syst. Evol. Microbiol.">
        <title>Complete genome sequence of Corynebacterium casei LMG S-19264T (=DSM 44701T), isolated from a smear-ripened cheese.</title>
        <authorList>
            <consortium name="US DOE Joint Genome Institute (JGI-PGF)"/>
            <person name="Walter F."/>
            <person name="Albersmeier A."/>
            <person name="Kalinowski J."/>
            <person name="Ruckert C."/>
        </authorList>
    </citation>
    <scope>NUCLEOTIDE SEQUENCE</scope>
    <source>
        <strain evidence="2">KCTC 42249</strain>
    </source>
</reference>
<dbReference type="Pfam" id="PF13770">
    <property type="entry name" value="DUF4169"/>
    <property type="match status" value="1"/>
</dbReference>
<dbReference type="AlphaFoldDB" id="A0A8J3DVI0"/>